<name>A0A8X7XDI1_POLSE</name>
<evidence type="ECO:0000313" key="2">
    <source>
        <dbReference type="Proteomes" id="UP000886611"/>
    </source>
</evidence>
<dbReference type="Proteomes" id="UP000886611">
    <property type="component" value="Unassembled WGS sequence"/>
</dbReference>
<sequence length="697" mass="77282">MKLSKHWLTWCLESQEKYESADSAGFCLKSDGTRDRCNVENLSVIIRFVRNSMPEEHLIGLLDLQQLDAEYITSEILLHLSDAGYSADSILSQCYDGVRGGVQALLQKRLDRYVPYIHCYNHQLHLVVVHAMQSEPCAKRFFSLSSSLYNFFHHHYVLNKHDAPCLKRLLEIRWTSHYEVTRCTVDNQEQILSILSEMTEDDDAAVDLCTEASGLLCQIKRHHFFEIGKFLVRVLGVLKPANAILQSQSVDLCSASEVVSAALDSLKNIREDDCWGVSSPAEDESHPTKRRRTMSKHLGQSVVLSTLGHTDSGDPTISPSVSEKILLNILDRAISEMETRFSHKNIDLMRAISSLAPKSSAFLDPTLLHPLAVMAGTVADVQAWGMVFAKVKRAVVFMDDACAESLHWTGGAVKLFEAGAVDVKAFSSFEAGAANQPKAVFVVSTLLKGKTADVIKDIISLSAFRYSIVITAVAHSVHLFASNISVEAEGYPLFEQFEEKLCEWMGNMNYTAEVMHASLLFCPLSSHLLSTPALSRLFPLIPEDVNSINRTRPDKKKFTSFTDVDFGSLPDELQISIRVLVSSLSAMLDILSIKEECFAVGPTSRIIASELANSLHCKNRRKVAQNKASLLFIDRTLDLTGPVGHHGDSLAEKILSTLPSLPGHNSDVMVDMMELTCLRCDEETRNIIAPGCLAQPK</sequence>
<accession>A0A8X7XDI1</accession>
<dbReference type="PANTHER" id="PTHR11697:SF230">
    <property type="entry name" value="ZINC FINGER, MYM DOMAIN CONTAINING 1"/>
    <property type="match status" value="1"/>
</dbReference>
<dbReference type="PANTHER" id="PTHR11697">
    <property type="entry name" value="GENERAL TRANSCRIPTION FACTOR 2-RELATED ZINC FINGER PROTEIN"/>
    <property type="match status" value="1"/>
</dbReference>
<dbReference type="EMBL" id="JAATIS010001721">
    <property type="protein sequence ID" value="KAG2466133.1"/>
    <property type="molecule type" value="Genomic_DNA"/>
</dbReference>
<keyword evidence="2" id="KW-1185">Reference proteome</keyword>
<dbReference type="InterPro" id="IPR012337">
    <property type="entry name" value="RNaseH-like_sf"/>
</dbReference>
<gene>
    <name evidence="1" type="primary">Scfd2_1</name>
    <name evidence="1" type="ORF">GTO96_0016642</name>
</gene>
<protein>
    <submittedName>
        <fullName evidence="1">SCFD2 protein</fullName>
    </submittedName>
</protein>
<reference evidence="1 2" key="1">
    <citation type="journal article" date="2021" name="Cell">
        <title>Tracing the genetic footprints of vertebrate landing in non-teleost ray-finned fishes.</title>
        <authorList>
            <person name="Bi X."/>
            <person name="Wang K."/>
            <person name="Yang L."/>
            <person name="Pan H."/>
            <person name="Jiang H."/>
            <person name="Wei Q."/>
            <person name="Fang M."/>
            <person name="Yu H."/>
            <person name="Zhu C."/>
            <person name="Cai Y."/>
            <person name="He Y."/>
            <person name="Gan X."/>
            <person name="Zeng H."/>
            <person name="Yu D."/>
            <person name="Zhu Y."/>
            <person name="Jiang H."/>
            <person name="Qiu Q."/>
            <person name="Yang H."/>
            <person name="Zhang Y.E."/>
            <person name="Wang W."/>
            <person name="Zhu M."/>
            <person name="He S."/>
            <person name="Zhang G."/>
        </authorList>
    </citation>
    <scope>NUCLEOTIDE SEQUENCE [LARGE SCALE GENOMIC DNA]</scope>
    <source>
        <strain evidence="1">Bchr_013</strain>
    </source>
</reference>
<organism evidence="1 2">
    <name type="scientific">Polypterus senegalus</name>
    <name type="common">Senegal bichir</name>
    <dbReference type="NCBI Taxonomy" id="55291"/>
    <lineage>
        <taxon>Eukaryota</taxon>
        <taxon>Metazoa</taxon>
        <taxon>Chordata</taxon>
        <taxon>Craniata</taxon>
        <taxon>Vertebrata</taxon>
        <taxon>Euteleostomi</taxon>
        <taxon>Actinopterygii</taxon>
        <taxon>Polypteriformes</taxon>
        <taxon>Polypteridae</taxon>
        <taxon>Polypterus</taxon>
    </lineage>
</organism>
<proteinExistence type="predicted"/>
<dbReference type="AlphaFoldDB" id="A0A8X7XDI1"/>
<comment type="caution">
    <text evidence="1">The sequence shown here is derived from an EMBL/GenBank/DDBJ whole genome shotgun (WGS) entry which is preliminary data.</text>
</comment>
<evidence type="ECO:0000313" key="1">
    <source>
        <dbReference type="EMBL" id="KAG2466133.1"/>
    </source>
</evidence>
<dbReference type="SUPFAM" id="SSF53098">
    <property type="entry name" value="Ribonuclease H-like"/>
    <property type="match status" value="1"/>
</dbReference>
<feature type="non-terminal residue" evidence="1">
    <location>
        <position position="1"/>
    </location>
</feature>
<dbReference type="InterPro" id="IPR055298">
    <property type="entry name" value="AtLOH3-like"/>
</dbReference>
<feature type="non-terminal residue" evidence="1">
    <location>
        <position position="697"/>
    </location>
</feature>